<proteinExistence type="predicted"/>
<keyword evidence="3" id="KW-1185">Reference proteome</keyword>
<feature type="region of interest" description="Disordered" evidence="1">
    <location>
        <begin position="62"/>
        <end position="85"/>
    </location>
</feature>
<dbReference type="EMBL" id="CP069127">
    <property type="protein sequence ID" value="QRG66214.1"/>
    <property type="molecule type" value="Genomic_DNA"/>
</dbReference>
<evidence type="ECO:0000313" key="3">
    <source>
        <dbReference type="Proteomes" id="UP000596248"/>
    </source>
</evidence>
<reference evidence="2 3" key="1">
    <citation type="submission" date="2021-01" db="EMBL/GenBank/DDBJ databases">
        <title>Identification of strong promoters based on the transcriptome of Brevibacillus choshinensis.</title>
        <authorList>
            <person name="Yao D."/>
            <person name="Zhang K."/>
            <person name="Wu J."/>
        </authorList>
    </citation>
    <scope>NUCLEOTIDE SEQUENCE [LARGE SCALE GENOMIC DNA]</scope>
    <source>
        <strain evidence="2 3">HPD31-SP3</strain>
    </source>
</reference>
<dbReference type="Proteomes" id="UP000596248">
    <property type="component" value="Chromosome"/>
</dbReference>
<gene>
    <name evidence="2" type="ORF">JNE38_22085</name>
</gene>
<evidence type="ECO:0000313" key="2">
    <source>
        <dbReference type="EMBL" id="QRG66214.1"/>
    </source>
</evidence>
<accession>A0ABX7FJ14</accession>
<protein>
    <submittedName>
        <fullName evidence="2">Uncharacterized protein</fullName>
    </submittedName>
</protein>
<dbReference type="RefSeq" id="WP_203353280.1">
    <property type="nucleotide sequence ID" value="NZ_CP069127.1"/>
</dbReference>
<organism evidence="2 3">
    <name type="scientific">Brevibacillus choshinensis</name>
    <dbReference type="NCBI Taxonomy" id="54911"/>
    <lineage>
        <taxon>Bacteria</taxon>
        <taxon>Bacillati</taxon>
        <taxon>Bacillota</taxon>
        <taxon>Bacilli</taxon>
        <taxon>Bacillales</taxon>
        <taxon>Paenibacillaceae</taxon>
        <taxon>Brevibacillus</taxon>
    </lineage>
</organism>
<name>A0ABX7FJ14_BRECH</name>
<sequence>MGKLFQNWKAIEHPQLGKVEVGGWNPKFWNQNAPAGPMLQKAVEKQTGFNLELGDWQCDSHHPLHSRRHRNGGSAGKQLMIANQK</sequence>
<evidence type="ECO:0000256" key="1">
    <source>
        <dbReference type="SAM" id="MobiDB-lite"/>
    </source>
</evidence>